<dbReference type="Gene3D" id="3.10.620.30">
    <property type="match status" value="1"/>
</dbReference>
<dbReference type="Proteomes" id="UP000388235">
    <property type="component" value="Chromosome"/>
</dbReference>
<reference evidence="1 2" key="1">
    <citation type="submission" date="2019-11" db="EMBL/GenBank/DDBJ databases">
        <authorList>
            <person name="Khan S.A."/>
            <person name="Jeon C.O."/>
            <person name="Chun B.H."/>
        </authorList>
    </citation>
    <scope>NUCLEOTIDE SEQUENCE [LARGE SCALE GENOMIC DNA]</scope>
    <source>
        <strain evidence="1 2">IMCC 1097</strain>
    </source>
</reference>
<name>A0A5Q2QDD4_9GAMM</name>
<protein>
    <recommendedName>
        <fullName evidence="3">Transglutaminase</fullName>
    </recommendedName>
</protein>
<dbReference type="Pfam" id="PF06035">
    <property type="entry name" value="Peptidase_C93"/>
    <property type="match status" value="1"/>
</dbReference>
<dbReference type="EMBL" id="CP045871">
    <property type="protein sequence ID" value="QGG81323.1"/>
    <property type="molecule type" value="Genomic_DNA"/>
</dbReference>
<proteinExistence type="predicted"/>
<evidence type="ECO:0000313" key="2">
    <source>
        <dbReference type="Proteomes" id="UP000388235"/>
    </source>
</evidence>
<accession>A0A5Q2QDD4</accession>
<evidence type="ECO:0008006" key="3">
    <source>
        <dbReference type="Google" id="ProtNLM"/>
    </source>
</evidence>
<organism evidence="1 2">
    <name type="scientific">Litorivicinus lipolyticus</name>
    <dbReference type="NCBI Taxonomy" id="418701"/>
    <lineage>
        <taxon>Bacteria</taxon>
        <taxon>Pseudomonadati</taxon>
        <taxon>Pseudomonadota</taxon>
        <taxon>Gammaproteobacteria</taxon>
        <taxon>Oceanospirillales</taxon>
        <taxon>Litorivicinaceae</taxon>
        <taxon>Litorivicinus</taxon>
    </lineage>
</organism>
<dbReference type="AlphaFoldDB" id="A0A5Q2QDD4"/>
<dbReference type="InterPro" id="IPR010319">
    <property type="entry name" value="Transglutaminase-like_Cys_pept"/>
</dbReference>
<evidence type="ECO:0000313" key="1">
    <source>
        <dbReference type="EMBL" id="QGG81323.1"/>
    </source>
</evidence>
<dbReference type="PANTHER" id="PTHR39327:SF1">
    <property type="entry name" value="BLR5470 PROTEIN"/>
    <property type="match status" value="1"/>
</dbReference>
<sequence>MADLAVGLVRPEARAAYSTLYPAMAQRRLAAWEALPGRLSGLPLAERLTQTNQFFNQLRFLSDGEQWGSRDYWATPLEFLGRGAGDCEEFAIAKYVTLVKSDVPTAQLRITYVKALRPRQAHMVLTWAPKSGDMPLVLDNLIADIRPASARTDLIPVYSFNADSLWISKVGSEKRVSDASNVGHWQDLRRRMAKEIIL</sequence>
<dbReference type="OrthoDB" id="5401788at2"/>
<keyword evidence="2" id="KW-1185">Reference proteome</keyword>
<gene>
    <name evidence="1" type="ORF">GH975_09295</name>
</gene>
<dbReference type="KEGG" id="llp:GH975_09295"/>
<dbReference type="PANTHER" id="PTHR39327">
    <property type="match status" value="1"/>
</dbReference>